<feature type="region of interest" description="Disordered" evidence="1">
    <location>
        <begin position="1"/>
        <end position="50"/>
    </location>
</feature>
<dbReference type="Proteomes" id="UP000235965">
    <property type="component" value="Unassembled WGS sequence"/>
</dbReference>
<feature type="non-terminal residue" evidence="2">
    <location>
        <position position="1"/>
    </location>
</feature>
<dbReference type="AlphaFoldDB" id="A0A2J7R7I3"/>
<protein>
    <submittedName>
        <fullName evidence="2">Uncharacterized protein</fullName>
    </submittedName>
</protein>
<name>A0A2J7R7I3_9NEOP</name>
<dbReference type="EMBL" id="NEVH01006732">
    <property type="protein sequence ID" value="PNF36766.1"/>
    <property type="molecule type" value="Genomic_DNA"/>
</dbReference>
<keyword evidence="3" id="KW-1185">Reference proteome</keyword>
<reference evidence="2 3" key="1">
    <citation type="submission" date="2017-12" db="EMBL/GenBank/DDBJ databases">
        <title>Hemimetabolous genomes reveal molecular basis of termite eusociality.</title>
        <authorList>
            <person name="Harrison M.C."/>
            <person name="Jongepier E."/>
            <person name="Robertson H.M."/>
            <person name="Arning N."/>
            <person name="Bitard-Feildel T."/>
            <person name="Chao H."/>
            <person name="Childers C.P."/>
            <person name="Dinh H."/>
            <person name="Doddapaneni H."/>
            <person name="Dugan S."/>
            <person name="Gowin J."/>
            <person name="Greiner C."/>
            <person name="Han Y."/>
            <person name="Hu H."/>
            <person name="Hughes D.S.T."/>
            <person name="Huylmans A.-K."/>
            <person name="Kemena C."/>
            <person name="Kremer L.P.M."/>
            <person name="Lee S.L."/>
            <person name="Lopez-Ezquerra A."/>
            <person name="Mallet L."/>
            <person name="Monroy-Kuhn J.M."/>
            <person name="Moser A."/>
            <person name="Murali S.C."/>
            <person name="Muzny D.M."/>
            <person name="Otani S."/>
            <person name="Piulachs M.-D."/>
            <person name="Poelchau M."/>
            <person name="Qu J."/>
            <person name="Schaub F."/>
            <person name="Wada-Katsumata A."/>
            <person name="Worley K.C."/>
            <person name="Xie Q."/>
            <person name="Ylla G."/>
            <person name="Poulsen M."/>
            <person name="Gibbs R.A."/>
            <person name="Schal C."/>
            <person name="Richards S."/>
            <person name="Belles X."/>
            <person name="Korb J."/>
            <person name="Bornberg-Bauer E."/>
        </authorList>
    </citation>
    <scope>NUCLEOTIDE SEQUENCE [LARGE SCALE GENOMIC DNA]</scope>
    <source>
        <tissue evidence="2">Whole body</tissue>
    </source>
</reference>
<feature type="compositionally biased region" description="Polar residues" evidence="1">
    <location>
        <begin position="21"/>
        <end position="31"/>
    </location>
</feature>
<sequence length="106" mass="12316">SKATGVSESSVRRIIRETKNTESGASTSFSTPHKERPRKSPPSTLDDFDESVVRRTTNDFYIVEKRRPTLKKFTRLIVIHARGEQVFIPNAYDRFKSHQKNRRLPQ</sequence>
<evidence type="ECO:0000256" key="1">
    <source>
        <dbReference type="SAM" id="MobiDB-lite"/>
    </source>
</evidence>
<comment type="caution">
    <text evidence="2">The sequence shown here is derived from an EMBL/GenBank/DDBJ whole genome shotgun (WGS) entry which is preliminary data.</text>
</comment>
<gene>
    <name evidence="2" type="ORF">B7P43_G11155</name>
</gene>
<organism evidence="2 3">
    <name type="scientific">Cryptotermes secundus</name>
    <dbReference type="NCBI Taxonomy" id="105785"/>
    <lineage>
        <taxon>Eukaryota</taxon>
        <taxon>Metazoa</taxon>
        <taxon>Ecdysozoa</taxon>
        <taxon>Arthropoda</taxon>
        <taxon>Hexapoda</taxon>
        <taxon>Insecta</taxon>
        <taxon>Pterygota</taxon>
        <taxon>Neoptera</taxon>
        <taxon>Polyneoptera</taxon>
        <taxon>Dictyoptera</taxon>
        <taxon>Blattodea</taxon>
        <taxon>Blattoidea</taxon>
        <taxon>Termitoidae</taxon>
        <taxon>Kalotermitidae</taxon>
        <taxon>Cryptotermitinae</taxon>
        <taxon>Cryptotermes</taxon>
    </lineage>
</organism>
<feature type="compositionally biased region" description="Basic and acidic residues" evidence="1">
    <location>
        <begin position="10"/>
        <end position="20"/>
    </location>
</feature>
<proteinExistence type="predicted"/>
<accession>A0A2J7R7I3</accession>
<evidence type="ECO:0000313" key="3">
    <source>
        <dbReference type="Proteomes" id="UP000235965"/>
    </source>
</evidence>
<dbReference type="InParanoid" id="A0A2J7R7I3"/>
<evidence type="ECO:0000313" key="2">
    <source>
        <dbReference type="EMBL" id="PNF36766.1"/>
    </source>
</evidence>